<dbReference type="Pfam" id="PF00528">
    <property type="entry name" value="BPD_transp_1"/>
    <property type="match status" value="1"/>
</dbReference>
<dbReference type="PROSITE" id="PS50928">
    <property type="entry name" value="ABC_TM1"/>
    <property type="match status" value="1"/>
</dbReference>
<comment type="similarity">
    <text evidence="6">Belongs to the binding-protein-dependent transport system permease family.</text>
</comment>
<sequence>MQPVQSVHPLRVAKRKPRAFIAVLKKHIWLYILLLPTLIYFIMFHVVPYYGLSIAFKDFSPFLGISDSPWVGMKHFDQLFQNPDFASLLANTLLISMYKLIFGFPAPIVFALMLNEVRIVFFKRAVQTITYFPHFLSWVVFGGIVVTFLTPSGVINALIKTFGMEPINFLIDTHYFRTIIVLTSILKEFGWGAIIYLAALAGVNPDLYDSATVDGANRFHQLLHVTLPGIMSTITLMFIINLSHILDAGFEQIYVMINPTVYEVGDIINTYVYRMGLERGQFSLATAVGLFKGVIGFILILSTNTLLRKMGQRSIW</sequence>
<evidence type="ECO:0000256" key="4">
    <source>
        <dbReference type="ARBA" id="ARBA00022989"/>
    </source>
</evidence>
<dbReference type="InterPro" id="IPR035906">
    <property type="entry name" value="MetI-like_sf"/>
</dbReference>
<dbReference type="RefSeq" id="WP_262683965.1">
    <property type="nucleotide sequence ID" value="NZ_JAOQIO010000025.1"/>
</dbReference>
<dbReference type="InterPro" id="IPR000515">
    <property type="entry name" value="MetI-like"/>
</dbReference>
<comment type="caution">
    <text evidence="8">The sequence shown here is derived from an EMBL/GenBank/DDBJ whole genome shotgun (WGS) entry which is preliminary data.</text>
</comment>
<accession>A0ABT2UFB8</accession>
<feature type="transmembrane region" description="Helical" evidence="6">
    <location>
        <begin position="28"/>
        <end position="51"/>
    </location>
</feature>
<evidence type="ECO:0000313" key="8">
    <source>
        <dbReference type="EMBL" id="MCU6792582.1"/>
    </source>
</evidence>
<protein>
    <submittedName>
        <fullName evidence="8">ABC transporter permease subunit</fullName>
    </submittedName>
</protein>
<evidence type="ECO:0000256" key="3">
    <source>
        <dbReference type="ARBA" id="ARBA00022692"/>
    </source>
</evidence>
<dbReference type="PANTHER" id="PTHR43496">
    <property type="entry name" value="PROTEIN LPLB"/>
    <property type="match status" value="1"/>
</dbReference>
<evidence type="ECO:0000313" key="9">
    <source>
        <dbReference type="Proteomes" id="UP001652445"/>
    </source>
</evidence>
<gene>
    <name evidence="8" type="ORF">OB236_10650</name>
</gene>
<proteinExistence type="inferred from homology"/>
<organism evidence="8 9">
    <name type="scientific">Paenibacillus baimaensis</name>
    <dbReference type="NCBI Taxonomy" id="2982185"/>
    <lineage>
        <taxon>Bacteria</taxon>
        <taxon>Bacillati</taxon>
        <taxon>Bacillota</taxon>
        <taxon>Bacilli</taxon>
        <taxon>Bacillales</taxon>
        <taxon>Paenibacillaceae</taxon>
        <taxon>Paenibacillus</taxon>
    </lineage>
</organism>
<dbReference type="CDD" id="cd06261">
    <property type="entry name" value="TM_PBP2"/>
    <property type="match status" value="1"/>
</dbReference>
<dbReference type="Gene3D" id="1.10.3720.10">
    <property type="entry name" value="MetI-like"/>
    <property type="match status" value="1"/>
</dbReference>
<name>A0ABT2UFB8_9BACL</name>
<keyword evidence="5 6" id="KW-0472">Membrane</keyword>
<keyword evidence="4 6" id="KW-1133">Transmembrane helix</keyword>
<evidence type="ECO:0000259" key="7">
    <source>
        <dbReference type="PROSITE" id="PS50928"/>
    </source>
</evidence>
<keyword evidence="3 6" id="KW-0812">Transmembrane</keyword>
<feature type="transmembrane region" description="Helical" evidence="6">
    <location>
        <begin position="135"/>
        <end position="159"/>
    </location>
</feature>
<feature type="transmembrane region" description="Helical" evidence="6">
    <location>
        <begin position="282"/>
        <end position="307"/>
    </location>
</feature>
<feature type="domain" description="ABC transmembrane type-1" evidence="7">
    <location>
        <begin position="89"/>
        <end position="303"/>
    </location>
</feature>
<feature type="transmembrane region" description="Helical" evidence="6">
    <location>
        <begin position="222"/>
        <end position="246"/>
    </location>
</feature>
<keyword evidence="2 6" id="KW-0813">Transport</keyword>
<dbReference type="PANTHER" id="PTHR43496:SF1">
    <property type="entry name" value="POLYGALACTURONAN_RHAMNOGALACTURONAN TRANSPORT SYSTEM PERMEASE PROTEIN YTEP"/>
    <property type="match status" value="1"/>
</dbReference>
<dbReference type="EMBL" id="JAOQIO010000025">
    <property type="protein sequence ID" value="MCU6792582.1"/>
    <property type="molecule type" value="Genomic_DNA"/>
</dbReference>
<reference evidence="8 9" key="1">
    <citation type="submission" date="2022-09" db="EMBL/GenBank/DDBJ databases">
        <authorList>
            <person name="Han X.L."/>
            <person name="Wang Q."/>
            <person name="Lu T."/>
        </authorList>
    </citation>
    <scope>NUCLEOTIDE SEQUENCE [LARGE SCALE GENOMIC DNA]</scope>
    <source>
        <strain evidence="8 9">WQ 127069</strain>
    </source>
</reference>
<dbReference type="SUPFAM" id="SSF161098">
    <property type="entry name" value="MetI-like"/>
    <property type="match status" value="1"/>
</dbReference>
<feature type="transmembrane region" description="Helical" evidence="6">
    <location>
        <begin position="179"/>
        <end position="201"/>
    </location>
</feature>
<evidence type="ECO:0000256" key="6">
    <source>
        <dbReference type="RuleBase" id="RU363032"/>
    </source>
</evidence>
<evidence type="ECO:0000256" key="1">
    <source>
        <dbReference type="ARBA" id="ARBA00004141"/>
    </source>
</evidence>
<evidence type="ECO:0000256" key="5">
    <source>
        <dbReference type="ARBA" id="ARBA00023136"/>
    </source>
</evidence>
<evidence type="ECO:0000256" key="2">
    <source>
        <dbReference type="ARBA" id="ARBA00022448"/>
    </source>
</evidence>
<comment type="subcellular location">
    <subcellularLocation>
        <location evidence="6">Cell membrane</location>
        <topology evidence="6">Multi-pass membrane protein</topology>
    </subcellularLocation>
    <subcellularLocation>
        <location evidence="1">Membrane</location>
        <topology evidence="1">Multi-pass membrane protein</topology>
    </subcellularLocation>
</comment>
<feature type="transmembrane region" description="Helical" evidence="6">
    <location>
        <begin position="93"/>
        <end position="114"/>
    </location>
</feature>
<keyword evidence="9" id="KW-1185">Reference proteome</keyword>
<dbReference type="Proteomes" id="UP001652445">
    <property type="component" value="Unassembled WGS sequence"/>
</dbReference>